<dbReference type="EC" id="3.6.1.54" evidence="10"/>
<evidence type="ECO:0000256" key="9">
    <source>
        <dbReference type="ARBA" id="ARBA00023211"/>
    </source>
</evidence>
<evidence type="ECO:0000256" key="5">
    <source>
        <dbReference type="ARBA" id="ARBA00022723"/>
    </source>
</evidence>
<keyword evidence="2 10" id="KW-0444">Lipid biosynthesis</keyword>
<evidence type="ECO:0000256" key="1">
    <source>
        <dbReference type="ARBA" id="ARBA00022475"/>
    </source>
</evidence>
<dbReference type="GO" id="GO:0005737">
    <property type="term" value="C:cytoplasm"/>
    <property type="evidence" value="ECO:0007669"/>
    <property type="project" value="InterPro"/>
</dbReference>
<evidence type="ECO:0000256" key="4">
    <source>
        <dbReference type="ARBA" id="ARBA00022556"/>
    </source>
</evidence>
<dbReference type="SUPFAM" id="SSF56300">
    <property type="entry name" value="Metallo-dependent phosphatases"/>
    <property type="match status" value="1"/>
</dbReference>
<dbReference type="GO" id="GO:0009245">
    <property type="term" value="P:lipid A biosynthetic process"/>
    <property type="evidence" value="ECO:0007669"/>
    <property type="project" value="UniProtKB-UniRule"/>
</dbReference>
<dbReference type="InterPro" id="IPR029052">
    <property type="entry name" value="Metallo-depent_PP-like"/>
</dbReference>
<comment type="caution">
    <text evidence="12">The sequence shown here is derived from an EMBL/GenBank/DDBJ whole genome shotgun (WGS) entry which is preliminary data.</text>
</comment>
<feature type="binding site" evidence="10">
    <location>
        <position position="202"/>
    </location>
    <ligand>
        <name>Mn(2+)</name>
        <dbReference type="ChEBI" id="CHEBI:29035"/>
        <label>1</label>
    </ligand>
</feature>
<dbReference type="STRING" id="1454001.AW08_00609"/>
<accession>A0A011NXM1</accession>
<keyword evidence="8 10" id="KW-0472">Membrane</keyword>
<comment type="pathway">
    <text evidence="10">Glycolipid biosynthesis; lipid IV(A) biosynthesis; lipid IV(A) from (3R)-3-hydroxytetradecanoyl-[acyl-carrier-protein] and UDP-N-acetyl-alpha-D-glucosamine: step 4/6.</text>
</comment>
<evidence type="ECO:0000256" key="7">
    <source>
        <dbReference type="ARBA" id="ARBA00023098"/>
    </source>
</evidence>
<comment type="subcellular location">
    <subcellularLocation>
        <location evidence="10">Cell inner membrane</location>
        <topology evidence="10">Peripheral membrane protein</topology>
        <orientation evidence="10">Cytoplasmic side</orientation>
    </subcellularLocation>
</comment>
<dbReference type="PANTHER" id="PTHR34990:SF1">
    <property type="entry name" value="UDP-2,3-DIACYLGLUCOSAMINE HYDROLASE"/>
    <property type="match status" value="1"/>
</dbReference>
<evidence type="ECO:0000313" key="13">
    <source>
        <dbReference type="Proteomes" id="UP000020218"/>
    </source>
</evidence>
<keyword evidence="6 10" id="KW-0378">Hydrolase</keyword>
<dbReference type="Gene3D" id="3.60.21.10">
    <property type="match status" value="1"/>
</dbReference>
<dbReference type="PANTHER" id="PTHR34990">
    <property type="entry name" value="UDP-2,3-DIACYLGLUCOSAMINE HYDROLASE-RELATED"/>
    <property type="match status" value="1"/>
</dbReference>
<dbReference type="Proteomes" id="UP000020218">
    <property type="component" value="Unassembled WGS sequence"/>
</dbReference>
<gene>
    <name evidence="10 12" type="primary">lpxH</name>
    <name evidence="12" type="ORF">AW08_00609</name>
</gene>
<feature type="binding site" evidence="10">
    <location>
        <position position="165"/>
    </location>
    <ligand>
        <name>substrate</name>
    </ligand>
</feature>
<organism evidence="12 13">
    <name type="scientific">Candidatus Accumulibacter adjunctus</name>
    <dbReference type="NCBI Taxonomy" id="1454001"/>
    <lineage>
        <taxon>Bacteria</taxon>
        <taxon>Pseudomonadati</taxon>
        <taxon>Pseudomonadota</taxon>
        <taxon>Betaproteobacteria</taxon>
        <taxon>Candidatus Accumulibacter</taxon>
    </lineage>
</organism>
<dbReference type="InterPro" id="IPR043461">
    <property type="entry name" value="LpxH-like"/>
</dbReference>
<dbReference type="CDD" id="cd07398">
    <property type="entry name" value="MPP_YbbF-LpxH"/>
    <property type="match status" value="1"/>
</dbReference>
<dbReference type="InterPro" id="IPR004843">
    <property type="entry name" value="Calcineurin-like_PHP"/>
</dbReference>
<dbReference type="AlphaFoldDB" id="A0A011NXM1"/>
<dbReference type="NCBIfam" id="TIGR01854">
    <property type="entry name" value="lipid_A_lpxH"/>
    <property type="match status" value="1"/>
</dbReference>
<dbReference type="NCBIfam" id="NF003743">
    <property type="entry name" value="PRK05340.1"/>
    <property type="match status" value="1"/>
</dbReference>
<dbReference type="GO" id="GO:0008758">
    <property type="term" value="F:UDP-2,3-diacylglucosamine hydrolase activity"/>
    <property type="evidence" value="ECO:0007669"/>
    <property type="project" value="UniProtKB-UniRule"/>
</dbReference>
<keyword evidence="13" id="KW-1185">Reference proteome</keyword>
<feature type="binding site" evidence="10">
    <location>
        <position position="42"/>
    </location>
    <ligand>
        <name>Mn(2+)</name>
        <dbReference type="ChEBI" id="CHEBI:29035"/>
        <label>2</label>
    </ligand>
</feature>
<name>A0A011NXM1_9PROT</name>
<proteinExistence type="inferred from homology"/>
<feature type="binding site" evidence="10">
    <location>
        <begin position="84"/>
        <end position="85"/>
    </location>
    <ligand>
        <name>substrate</name>
    </ligand>
</feature>
<keyword evidence="5 10" id="KW-0479">Metal-binding</keyword>
<dbReference type="GO" id="GO:0019897">
    <property type="term" value="C:extrinsic component of plasma membrane"/>
    <property type="evidence" value="ECO:0007669"/>
    <property type="project" value="UniProtKB-UniRule"/>
</dbReference>
<feature type="binding site" evidence="10">
    <location>
        <position position="169"/>
    </location>
    <ligand>
        <name>substrate</name>
    </ligand>
</feature>
<dbReference type="HAMAP" id="MF_00575">
    <property type="entry name" value="LpxH"/>
    <property type="match status" value="1"/>
</dbReference>
<evidence type="ECO:0000256" key="8">
    <source>
        <dbReference type="ARBA" id="ARBA00023136"/>
    </source>
</evidence>
<dbReference type="Pfam" id="PF00149">
    <property type="entry name" value="Metallophos"/>
    <property type="match status" value="1"/>
</dbReference>
<feature type="binding site" evidence="10">
    <location>
        <position position="9"/>
    </location>
    <ligand>
        <name>Mn(2+)</name>
        <dbReference type="ChEBI" id="CHEBI:29035"/>
        <label>1</label>
    </ligand>
</feature>
<keyword evidence="3 10" id="KW-0997">Cell inner membrane</keyword>
<feature type="binding site" evidence="10">
    <location>
        <position position="172"/>
    </location>
    <ligand>
        <name>substrate</name>
    </ligand>
</feature>
<evidence type="ECO:0000313" key="12">
    <source>
        <dbReference type="EMBL" id="EXI69397.1"/>
    </source>
</evidence>
<dbReference type="PATRIC" id="fig|1454001.3.peg.587"/>
<comment type="similarity">
    <text evidence="10">Belongs to the LpxH family.</text>
</comment>
<evidence type="ECO:0000256" key="3">
    <source>
        <dbReference type="ARBA" id="ARBA00022519"/>
    </source>
</evidence>
<feature type="binding site" evidence="10">
    <location>
        <position position="119"/>
    </location>
    <ligand>
        <name>Mn(2+)</name>
        <dbReference type="ChEBI" id="CHEBI:29035"/>
        <label>2</label>
    </ligand>
</feature>
<keyword evidence="7 10" id="KW-0443">Lipid metabolism</keyword>
<comment type="cofactor">
    <cofactor evidence="10">
        <name>Mn(2+)</name>
        <dbReference type="ChEBI" id="CHEBI:29035"/>
    </cofactor>
    <text evidence="10">Binds 2 Mn(2+) ions per subunit in a binuclear metal center.</text>
</comment>
<evidence type="ECO:0000256" key="10">
    <source>
        <dbReference type="HAMAP-Rule" id="MF_00575"/>
    </source>
</evidence>
<feature type="binding site" evidence="10">
    <location>
        <position position="200"/>
    </location>
    <ligand>
        <name>Mn(2+)</name>
        <dbReference type="ChEBI" id="CHEBI:29035"/>
        <label>2</label>
    </ligand>
</feature>
<feature type="domain" description="Calcineurin-like phosphoesterase" evidence="11">
    <location>
        <begin position="3"/>
        <end position="204"/>
    </location>
</feature>
<keyword evidence="1 10" id="KW-1003">Cell membrane</keyword>
<evidence type="ECO:0000256" key="2">
    <source>
        <dbReference type="ARBA" id="ARBA00022516"/>
    </source>
</evidence>
<protein>
    <recommendedName>
        <fullName evidence="10">UDP-2,3-diacylglucosamine hydrolase</fullName>
        <ecNumber evidence="10">3.6.1.54</ecNumber>
    </recommendedName>
    <alternativeName>
        <fullName evidence="10">UDP-2,3-diacylglucosamine diphosphatase</fullName>
    </alternativeName>
</protein>
<dbReference type="GO" id="GO:0030145">
    <property type="term" value="F:manganese ion binding"/>
    <property type="evidence" value="ECO:0007669"/>
    <property type="project" value="UniProtKB-UniRule"/>
</dbReference>
<feature type="binding site" evidence="10">
    <location>
        <position position="200"/>
    </location>
    <ligand>
        <name>substrate</name>
    </ligand>
</feature>
<evidence type="ECO:0000259" key="11">
    <source>
        <dbReference type="Pfam" id="PF00149"/>
    </source>
</evidence>
<dbReference type="EMBL" id="JFAX01000002">
    <property type="protein sequence ID" value="EXI69397.1"/>
    <property type="molecule type" value="Genomic_DNA"/>
</dbReference>
<dbReference type="UniPathway" id="UPA00359">
    <property type="reaction ID" value="UER00480"/>
</dbReference>
<evidence type="ECO:0000256" key="6">
    <source>
        <dbReference type="ARBA" id="ARBA00022801"/>
    </source>
</evidence>
<keyword evidence="9 10" id="KW-0464">Manganese</keyword>
<feature type="binding site" evidence="10">
    <location>
        <position position="11"/>
    </location>
    <ligand>
        <name>Mn(2+)</name>
        <dbReference type="ChEBI" id="CHEBI:29035"/>
        <label>1</label>
    </ligand>
</feature>
<sequence length="245" mass="27226">MRPTLFISDLHLAPQAPAVTRIFLDFLRGRARAAESLFILGDLFEAWPGDDCLDDPADGLAAAVVAALHELVTAGVGLAVMHGNRDFLLGERFAAASGARLLPDPWLLALPGGEFVLAHGDALCTDDREYQSFRALVRRRDWQQAFLARPLSERKAVAAALRQQSETAKRDKAQYLMDVNPVETDDFLRAHGYVGLIHGHTHRPAVHDHLVDGIHVQRWVLADWHASRGECLCWDGERLTRECLD</sequence>
<dbReference type="InterPro" id="IPR010138">
    <property type="entry name" value="UDP-diacylglucosamine_Hdrlase"/>
</dbReference>
<reference evidence="12" key="1">
    <citation type="submission" date="2014-02" db="EMBL/GenBank/DDBJ databases">
        <title>Expanding our view of genomic diversity in Candidatus Accumulibacter clades.</title>
        <authorList>
            <person name="Skennerton C.T."/>
            <person name="Barr J.J."/>
            <person name="Slater F.R."/>
            <person name="Bond P.L."/>
            <person name="Tyson G.W."/>
        </authorList>
    </citation>
    <scope>NUCLEOTIDE SEQUENCE [LARGE SCALE GENOMIC DNA]</scope>
</reference>
<feature type="binding site" evidence="10">
    <location>
        <position position="42"/>
    </location>
    <ligand>
        <name>Mn(2+)</name>
        <dbReference type="ChEBI" id="CHEBI:29035"/>
        <label>1</label>
    </ligand>
</feature>
<comment type="function">
    <text evidence="10">Hydrolyzes the pyrophosphate bond of UDP-2,3-diacylglucosamine to yield 2,3-diacylglucosamine 1-phosphate (lipid X) and UMP by catalyzing the attack of water at the alpha-P atom. Involved in the biosynthesis of lipid A, a phosphorylated glycolipid that anchors the lipopolysaccharide to the outer membrane of the cell.</text>
</comment>
<comment type="catalytic activity">
    <reaction evidence="10">
        <text>UDP-2-N,3-O-bis[(3R)-3-hydroxytetradecanoyl]-alpha-D-glucosamine + H2O = 2-N,3-O-bis[(3R)-3-hydroxytetradecanoyl]-alpha-D-glucosaminyl 1-phosphate + UMP + 2 H(+)</text>
        <dbReference type="Rhea" id="RHEA:25213"/>
        <dbReference type="ChEBI" id="CHEBI:15377"/>
        <dbReference type="ChEBI" id="CHEBI:15378"/>
        <dbReference type="ChEBI" id="CHEBI:57865"/>
        <dbReference type="ChEBI" id="CHEBI:57957"/>
        <dbReference type="ChEBI" id="CHEBI:78847"/>
        <dbReference type="EC" id="3.6.1.54"/>
    </reaction>
</comment>
<feature type="binding site" evidence="10">
    <location>
        <position position="127"/>
    </location>
    <ligand>
        <name>substrate</name>
    </ligand>
</feature>
<feature type="binding site" evidence="10">
    <location>
        <position position="84"/>
    </location>
    <ligand>
        <name>Mn(2+)</name>
        <dbReference type="ChEBI" id="CHEBI:29035"/>
        <label>2</label>
    </ligand>
</feature>
<keyword evidence="4 10" id="KW-0441">Lipid A biosynthesis</keyword>